<evidence type="ECO:0008006" key="4">
    <source>
        <dbReference type="Google" id="ProtNLM"/>
    </source>
</evidence>
<proteinExistence type="predicted"/>
<reference evidence="2 3" key="1">
    <citation type="submission" date="2020-08" db="EMBL/GenBank/DDBJ databases">
        <title>Genomic Encyclopedia of Type Strains, Phase IV (KMG-IV): sequencing the most valuable type-strain genomes for metagenomic binning, comparative biology and taxonomic classification.</title>
        <authorList>
            <person name="Goeker M."/>
        </authorList>
    </citation>
    <scope>NUCLEOTIDE SEQUENCE [LARGE SCALE GENOMIC DNA]</scope>
    <source>
        <strain evidence="2 3">DSM 23958</strain>
    </source>
</reference>
<evidence type="ECO:0000313" key="3">
    <source>
        <dbReference type="Proteomes" id="UP000554837"/>
    </source>
</evidence>
<organism evidence="2 3">
    <name type="scientific">Inhella inkyongensis</name>
    <dbReference type="NCBI Taxonomy" id="392593"/>
    <lineage>
        <taxon>Bacteria</taxon>
        <taxon>Pseudomonadati</taxon>
        <taxon>Pseudomonadota</taxon>
        <taxon>Betaproteobacteria</taxon>
        <taxon>Burkholderiales</taxon>
        <taxon>Sphaerotilaceae</taxon>
        <taxon>Inhella</taxon>
    </lineage>
</organism>
<keyword evidence="3" id="KW-1185">Reference proteome</keyword>
<dbReference type="OrthoDB" id="5803286at2"/>
<dbReference type="Proteomes" id="UP000554837">
    <property type="component" value="Unassembled WGS sequence"/>
</dbReference>
<name>A0A840S143_9BURK</name>
<sequence length="660" mass="71565">MRCWVRAVTVAGLSVLAGCGGGGGGGAEPQPVVTVPPLSSRCEAGSLARLDTEPLVVGRSSELHLLSCGGALANIQWSQSGPNTQALLSARAPALTLTPTLPGTQRFTVQFGDAQGRSHSGSVDLVVAPNDLPRGLLTRGEPSVWGGGQTSVRAWPQGYSAAELSGSRVRWERVSGPALTLADSASSLLVLSAPSVSTDELLVLRATLTLANGSQVQDEFRLLVQPPPSPAASPLFNGSSAATRVYPYQANGPHAAALARCIYTPALQWNPNNLCTLGELPLLGQGGVTPTIEQVMQRVLVSHDWMGEVFERFLREHDPHGDFRRMLASTTAVVIGGRVRPAFYWNTTGAIYLDGAYLWLTPEQRDTLSEAPDPRSANGPLLQYTMPWRYVKDNQYATPARPVAERSSRSLDEARIELARLLYHELTHAADLVPPRLHAVLNPSRKVFESKPSASPSDLLRQQQPFRSQEMVDLGRVLFDREGRVQASDQQNRFLPSDVTTFFVGDKVTDDYSYAWPRESELAGEPPREDTAMLVEEALMQLRYGVMRDVAVTNRLVDGASSADLRVHWGQRGRIGEALIRPRLQLVLAEVMPWLPASTVDGLAAPRLLKAGLTWGQNLDQGAVALSRPRALSAAERLREDELATERNRTRGGRPGSPAH</sequence>
<comment type="caution">
    <text evidence="2">The sequence shown here is derived from an EMBL/GenBank/DDBJ whole genome shotgun (WGS) entry which is preliminary data.</text>
</comment>
<dbReference type="RefSeq" id="WP_138858106.1">
    <property type="nucleotide sequence ID" value="NZ_CP040709.1"/>
</dbReference>
<accession>A0A840S143</accession>
<evidence type="ECO:0000256" key="1">
    <source>
        <dbReference type="SAM" id="MobiDB-lite"/>
    </source>
</evidence>
<dbReference type="EMBL" id="JACHHO010000001">
    <property type="protein sequence ID" value="MBB5202796.1"/>
    <property type="molecule type" value="Genomic_DNA"/>
</dbReference>
<protein>
    <recommendedName>
        <fullName evidence="4">Lipoprotein</fullName>
    </recommendedName>
</protein>
<gene>
    <name evidence="2" type="ORF">HNQ51_000089</name>
</gene>
<dbReference type="PROSITE" id="PS51257">
    <property type="entry name" value="PROKAR_LIPOPROTEIN"/>
    <property type="match status" value="1"/>
</dbReference>
<feature type="compositionally biased region" description="Basic and acidic residues" evidence="1">
    <location>
        <begin position="638"/>
        <end position="649"/>
    </location>
</feature>
<evidence type="ECO:0000313" key="2">
    <source>
        <dbReference type="EMBL" id="MBB5202796.1"/>
    </source>
</evidence>
<feature type="region of interest" description="Disordered" evidence="1">
    <location>
        <begin position="638"/>
        <end position="660"/>
    </location>
</feature>
<dbReference type="AlphaFoldDB" id="A0A840S143"/>